<evidence type="ECO:0000256" key="1">
    <source>
        <dbReference type="ARBA" id="ARBA00023015"/>
    </source>
</evidence>
<evidence type="ECO:0000259" key="4">
    <source>
        <dbReference type="PROSITE" id="PS50949"/>
    </source>
</evidence>
<dbReference type="InterPro" id="IPR008920">
    <property type="entry name" value="TF_FadR/GntR_C"/>
</dbReference>
<dbReference type="InterPro" id="IPR036388">
    <property type="entry name" value="WH-like_DNA-bd_sf"/>
</dbReference>
<organism evidence="5 6">
    <name type="scientific">Intestinimonas massiliensis</name>
    <name type="common">ex Afouda et al. 2020</name>
    <dbReference type="NCBI Taxonomy" id="1673721"/>
    <lineage>
        <taxon>Bacteria</taxon>
        <taxon>Bacillati</taxon>
        <taxon>Bacillota</taxon>
        <taxon>Clostridia</taxon>
        <taxon>Eubacteriales</taxon>
        <taxon>Intestinimonas</taxon>
    </lineage>
</organism>
<dbReference type="Proteomes" id="UP001204562">
    <property type="component" value="Unassembled WGS sequence"/>
</dbReference>
<dbReference type="PANTHER" id="PTHR43537">
    <property type="entry name" value="TRANSCRIPTIONAL REGULATOR, GNTR FAMILY"/>
    <property type="match status" value="1"/>
</dbReference>
<protein>
    <submittedName>
        <fullName evidence="5">FadR family transcriptional regulator</fullName>
    </submittedName>
</protein>
<dbReference type="GO" id="GO:0003700">
    <property type="term" value="F:DNA-binding transcription factor activity"/>
    <property type="evidence" value="ECO:0007669"/>
    <property type="project" value="InterPro"/>
</dbReference>
<sequence>MGTPAKANGGGGRYYEHVIDSIKGMIARGELKCGEKIPSERDLAERFNVSRVPIREALKILEYMGILDSSRGDGTYVRNITVEDLIGKMDFAVTATADTLMDLLELRISLETFAAYYAALRRTDEDIDALRQTIMDMREAKKLPHMDDTSIQHLRQLSHQFHRCLVRAAHNSVLSSVYENLYELLDISRQFTTNSSGFSYNSILAHEAVFNKIIQKDAEGARESMQEHLADVRINLSTKLAEAEAEELLHATPAG</sequence>
<keyword evidence="2" id="KW-0238">DNA-binding</keyword>
<proteinExistence type="predicted"/>
<dbReference type="Pfam" id="PF07729">
    <property type="entry name" value="FCD"/>
    <property type="match status" value="1"/>
</dbReference>
<feature type="domain" description="HTH gntR-type" evidence="4">
    <location>
        <begin position="12"/>
        <end position="80"/>
    </location>
</feature>
<dbReference type="Pfam" id="PF00392">
    <property type="entry name" value="GntR"/>
    <property type="match status" value="1"/>
</dbReference>
<dbReference type="SUPFAM" id="SSF48008">
    <property type="entry name" value="GntR ligand-binding domain-like"/>
    <property type="match status" value="1"/>
</dbReference>
<accession>A0AAW5JQY9</accession>
<dbReference type="RefSeq" id="WP_256304138.1">
    <property type="nucleotide sequence ID" value="NZ_JANFYS010000019.1"/>
</dbReference>
<evidence type="ECO:0000256" key="2">
    <source>
        <dbReference type="ARBA" id="ARBA00023125"/>
    </source>
</evidence>
<dbReference type="InterPro" id="IPR036390">
    <property type="entry name" value="WH_DNA-bd_sf"/>
</dbReference>
<dbReference type="InterPro" id="IPR000524">
    <property type="entry name" value="Tscrpt_reg_HTH_GntR"/>
</dbReference>
<name>A0AAW5JQY9_9FIRM</name>
<dbReference type="SUPFAM" id="SSF46785">
    <property type="entry name" value="Winged helix' DNA-binding domain"/>
    <property type="match status" value="1"/>
</dbReference>
<dbReference type="Gene3D" id="1.20.120.530">
    <property type="entry name" value="GntR ligand-binding domain-like"/>
    <property type="match status" value="1"/>
</dbReference>
<comment type="caution">
    <text evidence="5">The sequence shown here is derived from an EMBL/GenBank/DDBJ whole genome shotgun (WGS) entry which is preliminary data.</text>
</comment>
<dbReference type="SMART" id="SM00345">
    <property type="entry name" value="HTH_GNTR"/>
    <property type="match status" value="1"/>
</dbReference>
<dbReference type="InterPro" id="IPR011711">
    <property type="entry name" value="GntR_C"/>
</dbReference>
<dbReference type="EMBL" id="JANFYS010000019">
    <property type="protein sequence ID" value="MCQ4770785.1"/>
    <property type="molecule type" value="Genomic_DNA"/>
</dbReference>
<evidence type="ECO:0000313" key="6">
    <source>
        <dbReference type="Proteomes" id="UP001204562"/>
    </source>
</evidence>
<evidence type="ECO:0000256" key="3">
    <source>
        <dbReference type="ARBA" id="ARBA00023163"/>
    </source>
</evidence>
<reference evidence="5" key="1">
    <citation type="submission" date="2022-06" db="EMBL/GenBank/DDBJ databases">
        <title>Isolation of gut microbiota from human fecal samples.</title>
        <authorList>
            <person name="Pamer E.G."/>
            <person name="Barat B."/>
            <person name="Waligurski E."/>
            <person name="Medina S."/>
            <person name="Paddock L."/>
            <person name="Mostad J."/>
        </authorList>
    </citation>
    <scope>NUCLEOTIDE SEQUENCE</scope>
    <source>
        <strain evidence="5">DFI.9.91</strain>
    </source>
</reference>
<dbReference type="PANTHER" id="PTHR43537:SF5">
    <property type="entry name" value="UXU OPERON TRANSCRIPTIONAL REGULATOR"/>
    <property type="match status" value="1"/>
</dbReference>
<dbReference type="AlphaFoldDB" id="A0AAW5JQY9"/>
<dbReference type="GO" id="GO:0003677">
    <property type="term" value="F:DNA binding"/>
    <property type="evidence" value="ECO:0007669"/>
    <property type="project" value="UniProtKB-KW"/>
</dbReference>
<evidence type="ECO:0000313" key="5">
    <source>
        <dbReference type="EMBL" id="MCQ4770785.1"/>
    </source>
</evidence>
<dbReference type="SMART" id="SM00895">
    <property type="entry name" value="FCD"/>
    <property type="match status" value="1"/>
</dbReference>
<keyword evidence="1" id="KW-0805">Transcription regulation</keyword>
<dbReference type="CDD" id="cd07377">
    <property type="entry name" value="WHTH_GntR"/>
    <property type="match status" value="1"/>
</dbReference>
<dbReference type="PROSITE" id="PS50949">
    <property type="entry name" value="HTH_GNTR"/>
    <property type="match status" value="1"/>
</dbReference>
<dbReference type="Gene3D" id="1.10.10.10">
    <property type="entry name" value="Winged helix-like DNA-binding domain superfamily/Winged helix DNA-binding domain"/>
    <property type="match status" value="1"/>
</dbReference>
<dbReference type="PRINTS" id="PR00035">
    <property type="entry name" value="HTHGNTR"/>
</dbReference>
<keyword evidence="3" id="KW-0804">Transcription</keyword>
<gene>
    <name evidence="5" type="ORF">NE579_09945</name>
</gene>